<reference evidence="3 4" key="1">
    <citation type="submission" date="2024-04" db="EMBL/GenBank/DDBJ databases">
        <authorList>
            <person name="Rising A."/>
            <person name="Reimegard J."/>
            <person name="Sonavane S."/>
            <person name="Akerstrom W."/>
            <person name="Nylinder S."/>
            <person name="Hedman E."/>
            <person name="Kallberg Y."/>
        </authorList>
    </citation>
    <scope>NUCLEOTIDE SEQUENCE [LARGE SCALE GENOMIC DNA]</scope>
</reference>
<dbReference type="SUPFAM" id="SSF52540">
    <property type="entry name" value="P-loop containing nucleoside triphosphate hydrolases"/>
    <property type="match status" value="1"/>
</dbReference>
<dbReference type="GO" id="GO:0035099">
    <property type="term" value="P:hemocyte migration"/>
    <property type="evidence" value="ECO:0007669"/>
    <property type="project" value="UniProtKB-ARBA"/>
</dbReference>
<evidence type="ECO:0000256" key="1">
    <source>
        <dbReference type="ARBA" id="ARBA00022741"/>
    </source>
</evidence>
<dbReference type="GO" id="GO:0007264">
    <property type="term" value="P:small GTPase-mediated signal transduction"/>
    <property type="evidence" value="ECO:0007669"/>
    <property type="project" value="InterPro"/>
</dbReference>
<keyword evidence="2" id="KW-0342">GTP-binding</keyword>
<dbReference type="InterPro" id="IPR001806">
    <property type="entry name" value="Small_GTPase"/>
</dbReference>
<protein>
    <submittedName>
        <fullName evidence="3">Uncharacterized protein</fullName>
    </submittedName>
</protein>
<keyword evidence="1" id="KW-0547">Nucleotide-binding</keyword>
<sequence>MAGIGRPTLFMLGDSQVGKTTIVNRVFSNHELIFVGETSDATEYHVYLEGRDIPIKTLEIRNSAFLTENEIEIDDRRDVVLFCYAVDDPESFQHVTDRWIPLFEQHVGNTVTMVLIENKKDLQYDPEVIDDLAVRGLQPVSMYQGHELFCSQDKIHSFFVMGNDYFQRLEELKNVINNHLLNYN</sequence>
<evidence type="ECO:0000313" key="3">
    <source>
        <dbReference type="EMBL" id="CAL1293640.1"/>
    </source>
</evidence>
<evidence type="ECO:0000313" key="4">
    <source>
        <dbReference type="Proteomes" id="UP001497382"/>
    </source>
</evidence>
<dbReference type="AlphaFoldDB" id="A0AAV2BDB4"/>
<dbReference type="SMART" id="SM00174">
    <property type="entry name" value="RHO"/>
    <property type="match status" value="1"/>
</dbReference>
<comment type="caution">
    <text evidence="3">The sequence shown here is derived from an EMBL/GenBank/DDBJ whole genome shotgun (WGS) entry which is preliminary data.</text>
</comment>
<dbReference type="GO" id="GO:0003006">
    <property type="term" value="P:developmental process involved in reproduction"/>
    <property type="evidence" value="ECO:0007669"/>
    <property type="project" value="UniProtKB-ARBA"/>
</dbReference>
<dbReference type="GO" id="GO:0003924">
    <property type="term" value="F:GTPase activity"/>
    <property type="evidence" value="ECO:0007669"/>
    <property type="project" value="InterPro"/>
</dbReference>
<dbReference type="InterPro" id="IPR027417">
    <property type="entry name" value="P-loop_NTPase"/>
</dbReference>
<dbReference type="GO" id="GO:0005525">
    <property type="term" value="F:GTP binding"/>
    <property type="evidence" value="ECO:0007669"/>
    <property type="project" value="UniProtKB-KW"/>
</dbReference>
<dbReference type="GO" id="GO:0022412">
    <property type="term" value="P:cellular process involved in reproduction in multicellular organism"/>
    <property type="evidence" value="ECO:0007669"/>
    <property type="project" value="UniProtKB-ARBA"/>
</dbReference>
<dbReference type="GO" id="GO:0035006">
    <property type="term" value="P:melanization defense response"/>
    <property type="evidence" value="ECO:0007669"/>
    <property type="project" value="UniProtKB-ARBA"/>
</dbReference>
<dbReference type="PANTHER" id="PTHR24072">
    <property type="entry name" value="RHO FAMILY GTPASE"/>
    <property type="match status" value="1"/>
</dbReference>
<accession>A0AAV2BDB4</accession>
<evidence type="ECO:0000256" key="2">
    <source>
        <dbReference type="ARBA" id="ARBA00023134"/>
    </source>
</evidence>
<dbReference type="Pfam" id="PF00071">
    <property type="entry name" value="Ras"/>
    <property type="match status" value="1"/>
</dbReference>
<dbReference type="InterPro" id="IPR003578">
    <property type="entry name" value="Small_GTPase_Rho"/>
</dbReference>
<dbReference type="EMBL" id="CAXIEN010000331">
    <property type="protein sequence ID" value="CAL1293640.1"/>
    <property type="molecule type" value="Genomic_DNA"/>
</dbReference>
<organism evidence="3 4">
    <name type="scientific">Larinioides sclopetarius</name>
    <dbReference type="NCBI Taxonomy" id="280406"/>
    <lineage>
        <taxon>Eukaryota</taxon>
        <taxon>Metazoa</taxon>
        <taxon>Ecdysozoa</taxon>
        <taxon>Arthropoda</taxon>
        <taxon>Chelicerata</taxon>
        <taxon>Arachnida</taxon>
        <taxon>Araneae</taxon>
        <taxon>Araneomorphae</taxon>
        <taxon>Entelegynae</taxon>
        <taxon>Araneoidea</taxon>
        <taxon>Araneidae</taxon>
        <taxon>Larinioides</taxon>
    </lineage>
</organism>
<dbReference type="GO" id="GO:0001667">
    <property type="term" value="P:ameboidal-type cell migration"/>
    <property type="evidence" value="ECO:0007669"/>
    <property type="project" value="UniProtKB-ARBA"/>
</dbReference>
<name>A0AAV2BDB4_9ARAC</name>
<proteinExistence type="predicted"/>
<dbReference type="Gene3D" id="3.40.50.300">
    <property type="entry name" value="P-loop containing nucleotide triphosphate hydrolases"/>
    <property type="match status" value="1"/>
</dbReference>
<dbReference type="Proteomes" id="UP001497382">
    <property type="component" value="Unassembled WGS sequence"/>
</dbReference>
<keyword evidence="4" id="KW-1185">Reference proteome</keyword>
<gene>
    <name evidence="3" type="ORF">LARSCL_LOCUS18311</name>
</gene>